<sequence length="339" mass="38608">MEKLQIRCSTNNVADAPKIGTHNGTFHCDEVLACSMLKLLPQYKDATIIRTRDQSVLDTCDVVVDVGGKYDPKTHRYDHHMREFNESLSSVINKPGCKFTVKLSSAGLIYCHFGHKVINQLIPELNNEDLEKIFIKVYEFFIQEIDGLDNGVPMFREEPLYRVHTDLSSRVARLNPSWNTPDLKEEIQFEEATTLVLGEFIECVKSFTHKWLPARSLVEKAIQERFKVDPSGEIFELTQSCPWKQHFLELEEELNVKPVIKFVIFKDKSYKVQAIPTGKHGTVALRKLLPGKWGGLENEELIAVTGIPGCVFVHPRRFIGGNNTREGAIAMARQALKIR</sequence>
<organism evidence="1 2">
    <name type="scientific">Eretmocerus hayati</name>
    <dbReference type="NCBI Taxonomy" id="131215"/>
    <lineage>
        <taxon>Eukaryota</taxon>
        <taxon>Metazoa</taxon>
        <taxon>Ecdysozoa</taxon>
        <taxon>Arthropoda</taxon>
        <taxon>Hexapoda</taxon>
        <taxon>Insecta</taxon>
        <taxon>Pterygota</taxon>
        <taxon>Neoptera</taxon>
        <taxon>Endopterygota</taxon>
        <taxon>Hymenoptera</taxon>
        <taxon>Apocrita</taxon>
        <taxon>Proctotrupomorpha</taxon>
        <taxon>Chalcidoidea</taxon>
        <taxon>Aphelinidae</taxon>
        <taxon>Aphelininae</taxon>
        <taxon>Eretmocerus</taxon>
    </lineage>
</organism>
<gene>
    <name evidence="1" type="ORF">QAD02_006744</name>
</gene>
<comment type="caution">
    <text evidence="1">The sequence shown here is derived from an EMBL/GenBank/DDBJ whole genome shotgun (WGS) entry which is preliminary data.</text>
</comment>
<dbReference type="Proteomes" id="UP001239111">
    <property type="component" value="Chromosome 4"/>
</dbReference>
<keyword evidence="2" id="KW-1185">Reference proteome</keyword>
<reference evidence="1" key="1">
    <citation type="submission" date="2023-04" db="EMBL/GenBank/DDBJ databases">
        <title>A chromosome-level genome assembly of the parasitoid wasp Eretmocerus hayati.</title>
        <authorList>
            <person name="Zhong Y."/>
            <person name="Liu S."/>
            <person name="Liu Y."/>
        </authorList>
    </citation>
    <scope>NUCLEOTIDE SEQUENCE</scope>
    <source>
        <strain evidence="1">ZJU_SS_LIU_2023</strain>
    </source>
</reference>
<evidence type="ECO:0000313" key="1">
    <source>
        <dbReference type="EMBL" id="KAJ8665082.1"/>
    </source>
</evidence>
<protein>
    <submittedName>
        <fullName evidence="1">Uncharacterized protein</fullName>
    </submittedName>
</protein>
<name>A0ACC2N426_9HYME</name>
<accession>A0ACC2N426</accession>
<evidence type="ECO:0000313" key="2">
    <source>
        <dbReference type="Proteomes" id="UP001239111"/>
    </source>
</evidence>
<dbReference type="EMBL" id="CM056744">
    <property type="protein sequence ID" value="KAJ8665082.1"/>
    <property type="molecule type" value="Genomic_DNA"/>
</dbReference>
<proteinExistence type="predicted"/>